<dbReference type="InterPro" id="IPR029058">
    <property type="entry name" value="AB_hydrolase_fold"/>
</dbReference>
<accession>A0AAN9E240</accession>
<dbReference type="Proteomes" id="UP001372338">
    <property type="component" value="Unassembled WGS sequence"/>
</dbReference>
<dbReference type="Gene3D" id="3.40.50.1820">
    <property type="entry name" value="alpha/beta hydrolase"/>
    <property type="match status" value="1"/>
</dbReference>
<dbReference type="GO" id="GO:0016790">
    <property type="term" value="F:thiolester hydrolase activity"/>
    <property type="evidence" value="ECO:0007669"/>
    <property type="project" value="TreeGrafter"/>
</dbReference>
<protein>
    <submittedName>
        <fullName evidence="2">Uncharacterized protein</fullName>
    </submittedName>
</protein>
<comment type="caution">
    <text evidence="2">The sequence shown here is derived from an EMBL/GenBank/DDBJ whole genome shotgun (WGS) entry which is preliminary data.</text>
</comment>
<dbReference type="SUPFAM" id="SSF53474">
    <property type="entry name" value="alpha/beta-Hydrolases"/>
    <property type="match status" value="1"/>
</dbReference>
<evidence type="ECO:0000313" key="3">
    <source>
        <dbReference type="Proteomes" id="UP001372338"/>
    </source>
</evidence>
<name>A0AAN9E240_CROPI</name>
<organism evidence="2 3">
    <name type="scientific">Crotalaria pallida</name>
    <name type="common">Smooth rattlebox</name>
    <name type="synonym">Crotalaria striata</name>
    <dbReference type="NCBI Taxonomy" id="3830"/>
    <lineage>
        <taxon>Eukaryota</taxon>
        <taxon>Viridiplantae</taxon>
        <taxon>Streptophyta</taxon>
        <taxon>Embryophyta</taxon>
        <taxon>Tracheophyta</taxon>
        <taxon>Spermatophyta</taxon>
        <taxon>Magnoliopsida</taxon>
        <taxon>eudicotyledons</taxon>
        <taxon>Gunneridae</taxon>
        <taxon>Pentapetalae</taxon>
        <taxon>rosids</taxon>
        <taxon>fabids</taxon>
        <taxon>Fabales</taxon>
        <taxon>Fabaceae</taxon>
        <taxon>Papilionoideae</taxon>
        <taxon>50 kb inversion clade</taxon>
        <taxon>genistoids sensu lato</taxon>
        <taxon>core genistoids</taxon>
        <taxon>Crotalarieae</taxon>
        <taxon>Crotalaria</taxon>
    </lineage>
</organism>
<dbReference type="PANTHER" id="PTHR11247">
    <property type="entry name" value="PALMITOYL-PROTEIN THIOESTERASE/DOLICHYLDIPHOSPHATASE 1"/>
    <property type="match status" value="1"/>
</dbReference>
<dbReference type="EMBL" id="JAYWIO010000008">
    <property type="protein sequence ID" value="KAK7244775.1"/>
    <property type="molecule type" value="Genomic_DNA"/>
</dbReference>
<keyword evidence="1" id="KW-0378">Hydrolase</keyword>
<dbReference type="AlphaFoldDB" id="A0AAN9E240"/>
<evidence type="ECO:0000256" key="1">
    <source>
        <dbReference type="ARBA" id="ARBA00022801"/>
    </source>
</evidence>
<gene>
    <name evidence="2" type="ORF">RIF29_39601</name>
</gene>
<reference evidence="2 3" key="1">
    <citation type="submission" date="2024-01" db="EMBL/GenBank/DDBJ databases">
        <title>The genomes of 5 underutilized Papilionoideae crops provide insights into root nodulation and disease resistanc.</title>
        <authorList>
            <person name="Yuan L."/>
        </authorList>
    </citation>
    <scope>NUCLEOTIDE SEQUENCE [LARGE SCALE GENOMIC DNA]</scope>
    <source>
        <strain evidence="2">ZHUSHIDOU_FW_LH</strain>
        <tissue evidence="2">Leaf</tissue>
    </source>
</reference>
<keyword evidence="3" id="KW-1185">Reference proteome</keyword>
<sequence length="156" mass="17630">MQIVEEDWWHISEIVCQKVKQMKELKGGYNIVGLSQVKNFISISGPLAGTASVPLCGVSIFQHDIRLYNLYLLSCILEVAHSDGTLCEIADNLLKGGIYSDFVQVLSVWFLFDIITVLRSECDKAAVAKVLMYVLKHMRDRQGAEKITILSRFLMF</sequence>
<dbReference type="PANTHER" id="PTHR11247:SF8">
    <property type="entry name" value="PALMITOYL-PROTEIN THIOESTERASE 1"/>
    <property type="match status" value="1"/>
</dbReference>
<proteinExistence type="predicted"/>
<evidence type="ECO:0000313" key="2">
    <source>
        <dbReference type="EMBL" id="KAK7244775.1"/>
    </source>
</evidence>